<comment type="caution">
    <text evidence="3">The sequence shown here is derived from an EMBL/GenBank/DDBJ whole genome shotgun (WGS) entry which is preliminary data.</text>
</comment>
<feature type="region of interest" description="Disordered" evidence="1">
    <location>
        <begin position="1"/>
        <end position="65"/>
    </location>
</feature>
<evidence type="ECO:0000313" key="3">
    <source>
        <dbReference type="EMBL" id="KAF3173542.1"/>
    </source>
</evidence>
<dbReference type="EMBL" id="JAABOE010000059">
    <property type="protein sequence ID" value="KAF3173542.1"/>
    <property type="molecule type" value="Genomic_DNA"/>
</dbReference>
<dbReference type="Proteomes" id="UP000479691">
    <property type="component" value="Unassembled WGS sequence"/>
</dbReference>
<dbReference type="AlphaFoldDB" id="A0A7C8PN02"/>
<keyword evidence="2" id="KW-0812">Transmembrane</keyword>
<dbReference type="OrthoDB" id="5355046at2759"/>
<gene>
    <name evidence="4" type="ORF">TWF679_010144</name>
    <name evidence="3" type="ORF">TWF788_008915</name>
</gene>
<accession>A0A7C8PN02</accession>
<dbReference type="Proteomes" id="UP000614610">
    <property type="component" value="Unassembled WGS sequence"/>
</dbReference>
<keyword evidence="2" id="KW-1133">Transmembrane helix</keyword>
<dbReference type="EMBL" id="WIWT01000077">
    <property type="protein sequence ID" value="KAF3203614.1"/>
    <property type="molecule type" value="Genomic_DNA"/>
</dbReference>
<proteinExistence type="predicted"/>
<evidence type="ECO:0000256" key="2">
    <source>
        <dbReference type="SAM" id="Phobius"/>
    </source>
</evidence>
<keyword evidence="2" id="KW-0472">Membrane</keyword>
<protein>
    <submittedName>
        <fullName evidence="3">Uncharacterized protein</fullName>
    </submittedName>
</protein>
<sequence>MLGPHGRPATPTPPITVATSNRSRSTLGVPSPPPAYAPVRLEGAHNTRPNPPPQEFQPFEIQDPPYHPLKIKRTYITFTGRDIRILTVLTGVQYIFKSWWIVSILIALFGPSRQSGYSPDASDMQRKKPHSQIVRAVVSPDVATGYRHGRVVWGFGDGDYLNRTGMKIRNIPQGAADTVGDTSSIRYKLAIAAIVVTFVTSLVKLCLLQRMRVKGRYSAGVDIGARRGIPGDGGPGRDDNTSGRRETARKERYVLGAWWEGYVFTGHWVTFIDEVLGLILTVCLMQGEEKSYMVPEVAGANARGAWTATARSIEHSVGMFDDLEDWEL</sequence>
<feature type="transmembrane region" description="Helical" evidence="2">
    <location>
        <begin position="189"/>
        <end position="208"/>
    </location>
</feature>
<evidence type="ECO:0000313" key="5">
    <source>
        <dbReference type="Proteomes" id="UP000479691"/>
    </source>
</evidence>
<organism evidence="3 5">
    <name type="scientific">Orbilia oligospora</name>
    <name type="common">Nematode-trapping fungus</name>
    <name type="synonym">Arthrobotrys oligospora</name>
    <dbReference type="NCBI Taxonomy" id="2813651"/>
    <lineage>
        <taxon>Eukaryota</taxon>
        <taxon>Fungi</taxon>
        <taxon>Dikarya</taxon>
        <taxon>Ascomycota</taxon>
        <taxon>Pezizomycotina</taxon>
        <taxon>Orbiliomycetes</taxon>
        <taxon>Orbiliales</taxon>
        <taxon>Orbiliaceae</taxon>
        <taxon>Orbilia</taxon>
    </lineage>
</organism>
<feature type="transmembrane region" description="Helical" evidence="2">
    <location>
        <begin position="85"/>
        <end position="109"/>
    </location>
</feature>
<evidence type="ECO:0000313" key="4">
    <source>
        <dbReference type="EMBL" id="KAF3203614.1"/>
    </source>
</evidence>
<name>A0A7C8PN02_ORBOL</name>
<evidence type="ECO:0000256" key="1">
    <source>
        <dbReference type="SAM" id="MobiDB-lite"/>
    </source>
</evidence>
<reference evidence="3 5" key="1">
    <citation type="submission" date="2019-06" db="EMBL/GenBank/DDBJ databases">
        <authorList>
            <person name="Palmer J.M."/>
        </authorList>
    </citation>
    <scope>NUCLEOTIDE SEQUENCE [LARGE SCALE GENOMIC DNA]</scope>
    <source>
        <strain evidence="4">TWF679</strain>
        <strain evidence="3 5">TWF788</strain>
    </source>
</reference>